<dbReference type="Pfam" id="PF14892">
    <property type="entry name" value="PIRC1_2"/>
    <property type="match status" value="1"/>
</dbReference>
<dbReference type="GO" id="GO:0005879">
    <property type="term" value="C:axonemal microtubule"/>
    <property type="evidence" value="ECO:0007669"/>
    <property type="project" value="InterPro"/>
</dbReference>
<evidence type="ECO:0000256" key="5">
    <source>
        <dbReference type="ARBA" id="ARBA00023273"/>
    </source>
</evidence>
<gene>
    <name evidence="6" type="ORF">PPAR1163_LOCUS29312</name>
</gene>
<reference evidence="6" key="1">
    <citation type="submission" date="2021-01" db="EMBL/GenBank/DDBJ databases">
        <authorList>
            <person name="Corre E."/>
            <person name="Pelletier E."/>
            <person name="Niang G."/>
            <person name="Scheremetjew M."/>
            <person name="Finn R."/>
            <person name="Kale V."/>
            <person name="Holt S."/>
            <person name="Cochrane G."/>
            <person name="Meng A."/>
            <person name="Brown T."/>
            <person name="Cohen L."/>
        </authorList>
    </citation>
    <scope>NUCLEOTIDE SEQUENCE</scope>
    <source>
        <strain evidence="6">CCMP2877</strain>
    </source>
</reference>
<evidence type="ECO:0000256" key="4">
    <source>
        <dbReference type="ARBA" id="ARBA00023212"/>
    </source>
</evidence>
<organism evidence="6">
    <name type="scientific">Phaeomonas parva</name>
    <dbReference type="NCBI Taxonomy" id="124430"/>
    <lineage>
        <taxon>Eukaryota</taxon>
        <taxon>Sar</taxon>
        <taxon>Stramenopiles</taxon>
        <taxon>Ochrophyta</taxon>
        <taxon>Pinguiophyceae</taxon>
        <taxon>Pinguiochrysidales</taxon>
        <taxon>Pinguiochrysidaceae</taxon>
        <taxon>Phaeomonas</taxon>
    </lineage>
</organism>
<keyword evidence="5" id="KW-0966">Cell projection</keyword>
<comment type="subcellular location">
    <subcellularLocation>
        <location evidence="1">Cell projection</location>
        <location evidence="1">Cilium</location>
    </subcellularLocation>
    <subcellularLocation>
        <location evidence="2">Cytoplasm</location>
        <location evidence="2">Cytoskeleton</location>
    </subcellularLocation>
</comment>
<evidence type="ECO:0000313" key="6">
    <source>
        <dbReference type="EMBL" id="CAD9270873.1"/>
    </source>
</evidence>
<keyword evidence="3" id="KW-0963">Cytoplasm</keyword>
<evidence type="ECO:0000256" key="1">
    <source>
        <dbReference type="ARBA" id="ARBA00004138"/>
    </source>
</evidence>
<dbReference type="InterPro" id="IPR026507">
    <property type="entry name" value="PIRC1/2"/>
</dbReference>
<sequence>MAYRGRGTLEIRDSRNPFFHTTTSDIGSSIVKAGREVDAPAVPRPAMKQTLREQGYDFSFLYKPASAEIGKGIGMSDSKLSESMRREEPKGDIAFQRGRGLNPISPGDEMTLATVDPDGLASMKQVGKEEVNVNSLLNSYRHAPKPEHALYPTTSNDIGLKKPSKATYVLERHSRQQRFSNSFNGILYRDQGLNTSMHKSKIQA</sequence>
<dbReference type="AlphaFoldDB" id="A0A7S1UKY3"/>
<accession>A0A7S1UKY3</accession>
<evidence type="ECO:0000256" key="2">
    <source>
        <dbReference type="ARBA" id="ARBA00004245"/>
    </source>
</evidence>
<name>A0A7S1UKY3_9STRA</name>
<protein>
    <submittedName>
        <fullName evidence="6">Uncharacterized protein</fullName>
    </submittedName>
</protein>
<proteinExistence type="predicted"/>
<dbReference type="GO" id="GO:0035082">
    <property type="term" value="P:axoneme assembly"/>
    <property type="evidence" value="ECO:0007669"/>
    <property type="project" value="InterPro"/>
</dbReference>
<evidence type="ECO:0000256" key="3">
    <source>
        <dbReference type="ARBA" id="ARBA00022490"/>
    </source>
</evidence>
<keyword evidence="4" id="KW-0206">Cytoskeleton</keyword>
<dbReference type="EMBL" id="HBGJ01046591">
    <property type="protein sequence ID" value="CAD9270873.1"/>
    <property type="molecule type" value="Transcribed_RNA"/>
</dbReference>